<organism evidence="3 4">
    <name type="scientific">Enterobacter ludwigii</name>
    <dbReference type="NCBI Taxonomy" id="299767"/>
    <lineage>
        <taxon>Bacteria</taxon>
        <taxon>Pseudomonadati</taxon>
        <taxon>Pseudomonadota</taxon>
        <taxon>Gammaproteobacteria</taxon>
        <taxon>Enterobacterales</taxon>
        <taxon>Enterobacteriaceae</taxon>
        <taxon>Enterobacter</taxon>
        <taxon>Enterobacter cloacae complex</taxon>
    </lineage>
</organism>
<protein>
    <submittedName>
        <fullName evidence="3">AraC family ligand binding domain-containing protein</fullName>
    </submittedName>
</protein>
<dbReference type="InterPro" id="IPR003313">
    <property type="entry name" value="AraC-bd"/>
</dbReference>
<feature type="domain" description="AraC-type arabinose-binding/dimerisation" evidence="2">
    <location>
        <begin position="29"/>
        <end position="89"/>
    </location>
</feature>
<gene>
    <name evidence="3" type="ORF">PHA72_25540</name>
</gene>
<dbReference type="GO" id="GO:0006355">
    <property type="term" value="P:regulation of DNA-templated transcription"/>
    <property type="evidence" value="ECO:0007669"/>
    <property type="project" value="InterPro"/>
</dbReference>
<dbReference type="InterPro" id="IPR014710">
    <property type="entry name" value="RmlC-like_jellyroll"/>
</dbReference>
<dbReference type="AlphaFoldDB" id="A0AAX3LJ31"/>
<keyword evidence="1" id="KW-0238">DNA-binding</keyword>
<evidence type="ECO:0000313" key="4">
    <source>
        <dbReference type="Proteomes" id="UP001210538"/>
    </source>
</evidence>
<dbReference type="GO" id="GO:0003677">
    <property type="term" value="F:DNA binding"/>
    <property type="evidence" value="ECO:0007669"/>
    <property type="project" value="UniProtKB-KW"/>
</dbReference>
<dbReference type="PANTHER" id="PTHR11019:SF199">
    <property type="entry name" value="HTH-TYPE TRANSCRIPTIONAL REGULATOR NIMR"/>
    <property type="match status" value="1"/>
</dbReference>
<dbReference type="Gene3D" id="2.60.120.10">
    <property type="entry name" value="Jelly Rolls"/>
    <property type="match status" value="1"/>
</dbReference>
<dbReference type="CDD" id="cd06124">
    <property type="entry name" value="cupin_NimR-like_N"/>
    <property type="match status" value="1"/>
</dbReference>
<dbReference type="InterPro" id="IPR011051">
    <property type="entry name" value="RmlC_Cupin_sf"/>
</dbReference>
<dbReference type="Proteomes" id="UP001210538">
    <property type="component" value="Plasmid unnamed1"/>
</dbReference>
<reference evidence="3 4" key="1">
    <citation type="submission" date="2023-01" db="EMBL/GenBank/DDBJ databases">
        <title>Genome sequence resource and annotation of Enterobacter ludwigii, an economically important pathogen of seedling wilt with strawberry.</title>
        <authorList>
            <person name="Xie Y."/>
        </authorList>
    </citation>
    <scope>NUCLEOTIDE SEQUENCE [LARGE SCALE GENOMIC DNA]</scope>
    <source>
        <strain evidence="3 4">CM-TZ4</strain>
        <plasmid evidence="3 4">unnamed1</plasmid>
    </source>
</reference>
<keyword evidence="4" id="KW-1185">Reference proteome</keyword>
<sequence length="196" mass="21836">MSVFRQLVSNLEHVSAPIVGSNEVYSSAYLAPHFHQRNQLLFATRGVILISTATGEWLLPSGRAIWINAGIEHSLTIKKPAEMCVLYIQLACHIVSKRTDCTVVDVIPLARELIITCASFNWDYATDTPEWHLVHVLLDQLKKLNRKPVELPFPSDSRGLKVAEILQHDPTGRRTLSSIANEVGASTREGANKFLI</sequence>
<keyword evidence="3" id="KW-0614">Plasmid</keyword>
<evidence type="ECO:0000313" key="3">
    <source>
        <dbReference type="EMBL" id="WCE15992.1"/>
    </source>
</evidence>
<evidence type="ECO:0000256" key="1">
    <source>
        <dbReference type="ARBA" id="ARBA00023125"/>
    </source>
</evidence>
<dbReference type="SUPFAM" id="SSF51182">
    <property type="entry name" value="RmlC-like cupins"/>
    <property type="match status" value="1"/>
</dbReference>
<geneLocation type="plasmid" evidence="3 4">
    <name>unnamed1</name>
</geneLocation>
<dbReference type="PANTHER" id="PTHR11019">
    <property type="entry name" value="HTH-TYPE TRANSCRIPTIONAL REGULATOR NIMR"/>
    <property type="match status" value="1"/>
</dbReference>
<dbReference type="Pfam" id="PF02311">
    <property type="entry name" value="AraC_binding"/>
    <property type="match status" value="1"/>
</dbReference>
<accession>A0AAX3LJ31</accession>
<name>A0AAX3LJ31_9ENTR</name>
<dbReference type="EMBL" id="CP116348">
    <property type="protein sequence ID" value="WCE15992.1"/>
    <property type="molecule type" value="Genomic_DNA"/>
</dbReference>
<evidence type="ECO:0000259" key="2">
    <source>
        <dbReference type="Pfam" id="PF02311"/>
    </source>
</evidence>
<dbReference type="RefSeq" id="WP_265217580.1">
    <property type="nucleotide sequence ID" value="NZ_CP116348.1"/>
</dbReference>
<proteinExistence type="predicted"/>